<feature type="compositionally biased region" description="Low complexity" evidence="1">
    <location>
        <begin position="190"/>
        <end position="199"/>
    </location>
</feature>
<organism evidence="3 4">
    <name type="scientific">Candolleomyces aberdarensis</name>
    <dbReference type="NCBI Taxonomy" id="2316362"/>
    <lineage>
        <taxon>Eukaryota</taxon>
        <taxon>Fungi</taxon>
        <taxon>Dikarya</taxon>
        <taxon>Basidiomycota</taxon>
        <taxon>Agaricomycotina</taxon>
        <taxon>Agaricomycetes</taxon>
        <taxon>Agaricomycetidae</taxon>
        <taxon>Agaricales</taxon>
        <taxon>Agaricineae</taxon>
        <taxon>Psathyrellaceae</taxon>
        <taxon>Candolleomyces</taxon>
    </lineage>
</organism>
<evidence type="ECO:0000256" key="1">
    <source>
        <dbReference type="SAM" id="MobiDB-lite"/>
    </source>
</evidence>
<comment type="caution">
    <text evidence="3">The sequence shown here is derived from an EMBL/GenBank/DDBJ whole genome shotgun (WGS) entry which is preliminary data.</text>
</comment>
<gene>
    <name evidence="3" type="ORF">EST38_g8549</name>
</gene>
<feature type="signal peptide" evidence="2">
    <location>
        <begin position="1"/>
        <end position="23"/>
    </location>
</feature>
<name>A0A4Q2DC82_9AGAR</name>
<dbReference type="Proteomes" id="UP000290288">
    <property type="component" value="Unassembled WGS sequence"/>
</dbReference>
<evidence type="ECO:0008006" key="5">
    <source>
        <dbReference type="Google" id="ProtNLM"/>
    </source>
</evidence>
<evidence type="ECO:0000313" key="3">
    <source>
        <dbReference type="EMBL" id="RXW17307.1"/>
    </source>
</evidence>
<proteinExistence type="predicted"/>
<protein>
    <recommendedName>
        <fullName evidence="5">Carbohydrate-binding module family 19 domain-containing protein</fullName>
    </recommendedName>
</protein>
<dbReference type="STRING" id="2316362.A0A4Q2DC82"/>
<evidence type="ECO:0000313" key="4">
    <source>
        <dbReference type="Proteomes" id="UP000290288"/>
    </source>
</evidence>
<evidence type="ECO:0000256" key="2">
    <source>
        <dbReference type="SAM" id="SignalP"/>
    </source>
</evidence>
<feature type="compositionally biased region" description="Acidic residues" evidence="1">
    <location>
        <begin position="151"/>
        <end position="183"/>
    </location>
</feature>
<reference evidence="3 4" key="1">
    <citation type="submission" date="2019-01" db="EMBL/GenBank/DDBJ databases">
        <title>Draft genome sequence of Psathyrella aberdarensis IHI B618.</title>
        <authorList>
            <person name="Buettner E."/>
            <person name="Kellner H."/>
        </authorList>
    </citation>
    <scope>NUCLEOTIDE SEQUENCE [LARGE SCALE GENOMIC DNA]</scope>
    <source>
        <strain evidence="3 4">IHI B618</strain>
    </source>
</reference>
<accession>A0A4Q2DC82</accession>
<feature type="chain" id="PRO_5020607622" description="Carbohydrate-binding module family 19 domain-containing protein" evidence="2">
    <location>
        <begin position="24"/>
        <end position="368"/>
    </location>
</feature>
<dbReference type="OrthoDB" id="2362516at2759"/>
<keyword evidence="4" id="KW-1185">Reference proteome</keyword>
<feature type="compositionally biased region" description="Polar residues" evidence="1">
    <location>
        <begin position="225"/>
        <end position="234"/>
    </location>
</feature>
<dbReference type="EMBL" id="SDEE01000351">
    <property type="protein sequence ID" value="RXW17307.1"/>
    <property type="molecule type" value="Genomic_DNA"/>
</dbReference>
<dbReference type="AlphaFoldDB" id="A0A4Q2DC82"/>
<feature type="region of interest" description="Disordered" evidence="1">
    <location>
        <begin position="133"/>
        <end position="238"/>
    </location>
</feature>
<sequence>MIFKLSTAFVFLAYVAVLAPVKAAPTLIARHEGHDEPSSAGASSSATNFAKQNALDAQKLNAKFKTIKATDSCTNNEMACIDGGFAQCVGGQWQVQKCAGSLRCYALPLVNKAGTSLACDSQEGSKARFEVAGVSGGTDGADASSTPSTEAGDDEDEVEDCDEEVLDQIDEEDLPECDDDEAFPEATSTAANQAAPTKAAADEDSHVYRRQASTIATLPPLGQTAAPTGTVNPATSTSDPVVTPTVVIGTNGIVTVTVVSTVTVSATDCAATSSTVPVASAPTPISVSSAVPSSSSTPIASNTISSSAVSATSPPATVLTSAQTSATGSTIVLTSTSQAAGGLTFTLGTGFATAAAPTGTVDVTATIA</sequence>
<keyword evidence="2" id="KW-0732">Signal</keyword>